<keyword evidence="2 5" id="KW-0812">Transmembrane</keyword>
<gene>
    <name evidence="7" type="ORF">B0A49_03915</name>
</gene>
<feature type="transmembrane region" description="Helical" evidence="5">
    <location>
        <begin position="79"/>
        <end position="98"/>
    </location>
</feature>
<dbReference type="GO" id="GO:0022857">
    <property type="term" value="F:transmembrane transporter activity"/>
    <property type="evidence" value="ECO:0007669"/>
    <property type="project" value="InterPro"/>
</dbReference>
<dbReference type="PANTHER" id="PTHR23502:SF3">
    <property type="entry name" value="MAJOR FACILITATOR SUPERFAMILY (MFS) PROFILE DOMAIN-CONTAINING PROTEIN-RELATED"/>
    <property type="match status" value="1"/>
</dbReference>
<dbReference type="EMBL" id="NAJN01000571">
    <property type="protein sequence ID" value="TKA71371.1"/>
    <property type="molecule type" value="Genomic_DNA"/>
</dbReference>
<dbReference type="Pfam" id="PF07690">
    <property type="entry name" value="MFS_1"/>
    <property type="match status" value="1"/>
</dbReference>
<dbReference type="PANTHER" id="PTHR23502">
    <property type="entry name" value="MAJOR FACILITATOR SUPERFAMILY"/>
    <property type="match status" value="1"/>
</dbReference>
<reference evidence="7 8" key="1">
    <citation type="submission" date="2017-03" db="EMBL/GenBank/DDBJ databases">
        <title>Genomes of endolithic fungi from Antarctica.</title>
        <authorList>
            <person name="Coleine C."/>
            <person name="Masonjones S."/>
            <person name="Stajich J.E."/>
        </authorList>
    </citation>
    <scope>NUCLEOTIDE SEQUENCE [LARGE SCALE GENOMIC DNA]</scope>
    <source>
        <strain evidence="7 8">CCFEE 5187</strain>
    </source>
</reference>
<dbReference type="Gene3D" id="1.20.1250.20">
    <property type="entry name" value="MFS general substrate transporter like domains"/>
    <property type="match status" value="1"/>
</dbReference>
<sequence length="500" mass="55977">MANNETIDFDNMDEKDKIELLESDCYDILGYNFPWYKRWGILGVIFMVQVSMNLNASIYANGIDRIAQKFKVSSQAARVGQAVFLIAYAFGCELWAPWSEEYGRWPVLQISLFFVNLWQVPAALSPTFGGLVVARFLGGISSAGGSVTLGMVADMWEPIDQQYAVAFIVFSSVGGSVVGPIAGAFIQQRYSLIWVFWIQLLVGVFVQIVHFFVPETRVSILIDREARRRRKLGENVWGPGELAQTKITFKKCIKLWVRPFHMFLTEPIVLCLSLLSGFSDALIFTFLEGFQPVFKQWGFSTIQVGLAFLPLLIGYFIAYFSFLPVIHAQTKKRHRDGEDSVLPETRLWWLLYTAPLLSIGLFGFAWTSMGPPNVPWIAPMIFAALIGIANYAIYMATIDYMIASYGPYPSSATGGNGFARDFLAGIAAMYSTPLYTNIPGRPLEYASTILGCIAVMVTIPIYVFYWKGPQIRARSKFAQELAGKRKENDGRRASSASMTV</sequence>
<evidence type="ECO:0000256" key="5">
    <source>
        <dbReference type="SAM" id="Phobius"/>
    </source>
</evidence>
<feature type="transmembrane region" description="Helical" evidence="5">
    <location>
        <begin position="192"/>
        <end position="213"/>
    </location>
</feature>
<dbReference type="InterPro" id="IPR020846">
    <property type="entry name" value="MFS_dom"/>
</dbReference>
<dbReference type="Proteomes" id="UP000308768">
    <property type="component" value="Unassembled WGS sequence"/>
</dbReference>
<evidence type="ECO:0000256" key="3">
    <source>
        <dbReference type="ARBA" id="ARBA00022989"/>
    </source>
</evidence>
<feature type="transmembrane region" description="Helical" evidence="5">
    <location>
        <begin position="418"/>
        <end position="436"/>
    </location>
</feature>
<accession>A0A4U0X640</accession>
<feature type="transmembrane region" description="Helical" evidence="5">
    <location>
        <begin position="39"/>
        <end position="58"/>
    </location>
</feature>
<keyword evidence="4 5" id="KW-0472">Membrane</keyword>
<evidence type="ECO:0000256" key="4">
    <source>
        <dbReference type="ARBA" id="ARBA00023136"/>
    </source>
</evidence>
<dbReference type="InterPro" id="IPR011701">
    <property type="entry name" value="MFS"/>
</dbReference>
<evidence type="ECO:0000313" key="7">
    <source>
        <dbReference type="EMBL" id="TKA71371.1"/>
    </source>
</evidence>
<dbReference type="AlphaFoldDB" id="A0A4U0X640"/>
<feature type="transmembrane region" description="Helical" evidence="5">
    <location>
        <begin position="448"/>
        <end position="466"/>
    </location>
</feature>
<dbReference type="GO" id="GO:0005886">
    <property type="term" value="C:plasma membrane"/>
    <property type="evidence" value="ECO:0007669"/>
    <property type="project" value="TreeGrafter"/>
</dbReference>
<evidence type="ECO:0000256" key="1">
    <source>
        <dbReference type="ARBA" id="ARBA00004141"/>
    </source>
</evidence>
<organism evidence="7 8">
    <name type="scientific">Cryomyces minteri</name>
    <dbReference type="NCBI Taxonomy" id="331657"/>
    <lineage>
        <taxon>Eukaryota</taxon>
        <taxon>Fungi</taxon>
        <taxon>Dikarya</taxon>
        <taxon>Ascomycota</taxon>
        <taxon>Pezizomycotina</taxon>
        <taxon>Dothideomycetes</taxon>
        <taxon>Dothideomycetes incertae sedis</taxon>
        <taxon>Cryomyces</taxon>
    </lineage>
</organism>
<name>A0A4U0X640_9PEZI</name>
<feature type="domain" description="Major facilitator superfamily (MFS) profile" evidence="6">
    <location>
        <begin position="41"/>
        <end position="472"/>
    </location>
</feature>
<comment type="subcellular location">
    <subcellularLocation>
        <location evidence="1">Membrane</location>
        <topology evidence="1">Multi-pass membrane protein</topology>
    </subcellularLocation>
</comment>
<feature type="transmembrane region" description="Helical" evidence="5">
    <location>
        <begin position="128"/>
        <end position="152"/>
    </location>
</feature>
<feature type="transmembrane region" description="Helical" evidence="5">
    <location>
        <begin position="307"/>
        <end position="326"/>
    </location>
</feature>
<dbReference type="STRING" id="331657.A0A4U0X640"/>
<dbReference type="FunFam" id="1.20.1250.20:FF:000088">
    <property type="entry name" value="MFS multidrug transporter, putative"/>
    <property type="match status" value="1"/>
</dbReference>
<feature type="transmembrane region" description="Helical" evidence="5">
    <location>
        <begin position="164"/>
        <end position="186"/>
    </location>
</feature>
<evidence type="ECO:0000259" key="6">
    <source>
        <dbReference type="PROSITE" id="PS50850"/>
    </source>
</evidence>
<dbReference type="PROSITE" id="PS50850">
    <property type="entry name" value="MFS"/>
    <property type="match status" value="1"/>
</dbReference>
<feature type="transmembrane region" description="Helical" evidence="5">
    <location>
        <begin position="374"/>
        <end position="397"/>
    </location>
</feature>
<keyword evidence="3 5" id="KW-1133">Transmembrane helix</keyword>
<dbReference type="InterPro" id="IPR036259">
    <property type="entry name" value="MFS_trans_sf"/>
</dbReference>
<evidence type="ECO:0000313" key="8">
    <source>
        <dbReference type="Proteomes" id="UP000308768"/>
    </source>
</evidence>
<feature type="transmembrane region" description="Helical" evidence="5">
    <location>
        <begin position="347"/>
        <end position="368"/>
    </location>
</feature>
<dbReference type="SUPFAM" id="SSF103473">
    <property type="entry name" value="MFS general substrate transporter"/>
    <property type="match status" value="1"/>
</dbReference>
<proteinExistence type="predicted"/>
<feature type="transmembrane region" description="Helical" evidence="5">
    <location>
        <begin position="268"/>
        <end position="287"/>
    </location>
</feature>
<evidence type="ECO:0000256" key="2">
    <source>
        <dbReference type="ARBA" id="ARBA00022692"/>
    </source>
</evidence>
<comment type="caution">
    <text evidence="7">The sequence shown here is derived from an EMBL/GenBank/DDBJ whole genome shotgun (WGS) entry which is preliminary data.</text>
</comment>
<dbReference type="OrthoDB" id="5376138at2759"/>
<keyword evidence="8" id="KW-1185">Reference proteome</keyword>
<protein>
    <recommendedName>
        <fullName evidence="6">Major facilitator superfamily (MFS) profile domain-containing protein</fullName>
    </recommendedName>
</protein>